<protein>
    <submittedName>
        <fullName evidence="1">Uncharacterized protein</fullName>
    </submittedName>
</protein>
<accession>A0AAD1RVS5</accession>
<name>A0AAD1RVS5_PELCU</name>
<dbReference type="EMBL" id="OW240915">
    <property type="protein sequence ID" value="CAH2282206.1"/>
    <property type="molecule type" value="Genomic_DNA"/>
</dbReference>
<dbReference type="Proteomes" id="UP001295444">
    <property type="component" value="Chromosome 04"/>
</dbReference>
<proteinExistence type="predicted"/>
<gene>
    <name evidence="1" type="ORF">PECUL_23A011681</name>
</gene>
<reference evidence="1" key="1">
    <citation type="submission" date="2022-03" db="EMBL/GenBank/DDBJ databases">
        <authorList>
            <person name="Alioto T."/>
            <person name="Alioto T."/>
            <person name="Gomez Garrido J."/>
        </authorList>
    </citation>
    <scope>NUCLEOTIDE SEQUENCE</scope>
</reference>
<organism evidence="1 2">
    <name type="scientific">Pelobates cultripes</name>
    <name type="common">Western spadefoot toad</name>
    <dbReference type="NCBI Taxonomy" id="61616"/>
    <lineage>
        <taxon>Eukaryota</taxon>
        <taxon>Metazoa</taxon>
        <taxon>Chordata</taxon>
        <taxon>Craniata</taxon>
        <taxon>Vertebrata</taxon>
        <taxon>Euteleostomi</taxon>
        <taxon>Amphibia</taxon>
        <taxon>Batrachia</taxon>
        <taxon>Anura</taxon>
        <taxon>Pelobatoidea</taxon>
        <taxon>Pelobatidae</taxon>
        <taxon>Pelobates</taxon>
    </lineage>
</organism>
<sequence length="75" mass="8295">MSSLLDKEYSSVEESSLDALYPYKNVPYQWVRPRSLRSTIGGTVHELYTVVDSANFLTVVGIHPAEAPPPNNVGM</sequence>
<evidence type="ECO:0000313" key="1">
    <source>
        <dbReference type="EMBL" id="CAH2282206.1"/>
    </source>
</evidence>
<keyword evidence="2" id="KW-1185">Reference proteome</keyword>
<dbReference type="AlphaFoldDB" id="A0AAD1RVS5"/>
<evidence type="ECO:0000313" key="2">
    <source>
        <dbReference type="Proteomes" id="UP001295444"/>
    </source>
</evidence>